<gene>
    <name evidence="2" type="ORF">ACFFVD_14540</name>
</gene>
<dbReference type="PANTHER" id="PTHR30121:SF6">
    <property type="entry name" value="SLR6007 PROTEIN"/>
    <property type="match status" value="1"/>
</dbReference>
<evidence type="ECO:0000256" key="1">
    <source>
        <dbReference type="SAM" id="Phobius"/>
    </source>
</evidence>
<sequence length="584" mass="63651">MTLLASVVVWLPLVVAFFVFVMLARLLTKQTILHRGEAYWRTVTRTVAAVVAAATALGIGGLIYVVWRVQQVWALRPSMSGNWAAYASDYAGYTGMSALIAILAVLGFAPGLWLIGRAAFLWKVRYRRSSVPDVVTLEQTEIAIQRRAAVDTAAKHGIDLNSKTNIIGALAGRETTTAPHAVTTKTGTANAFAVVVDKMLTATRQQNTDWQVGKTMVAPAKPGAGRALLLAESGAGKTELLTSLMLCHRANGHGVLFIDGKGDRRDAENLADRYDATVHYGGYDFFSGTASDVIERLMKLIPVTESTTYYADEARDVITRVLGQWEQTNGCADVAEFGALWEIAVAEELDRIAEDESTRPYLTGKVQGGQRHERAWLSLQKGLGQVEQFHQADGWTVPELLATEGFHVVPIVDGDESEVLLANLMIHDMRRYLAQKKRERGTIPGVLVIDEFAQIVRENLSEMPAPKMAATMFETTRSLNMGLYLSAQSLAGIAEDENMQRRILQAGAALIVGRGKDSEVEANAFGTVFHGESTGDASGVEAKSTRAQHTYRVSPNAIRELPNGVFFFGQGGSVRQMIVLPARR</sequence>
<keyword evidence="1" id="KW-1133">Transmembrane helix</keyword>
<evidence type="ECO:0000313" key="2">
    <source>
        <dbReference type="EMBL" id="MFB9261018.1"/>
    </source>
</evidence>
<dbReference type="Proteomes" id="UP001589700">
    <property type="component" value="Unassembled WGS sequence"/>
</dbReference>
<dbReference type="InterPro" id="IPR051162">
    <property type="entry name" value="T4SS_component"/>
</dbReference>
<accession>A0ABV5JVF0</accession>
<proteinExistence type="predicted"/>
<keyword evidence="3" id="KW-1185">Reference proteome</keyword>
<dbReference type="RefSeq" id="WP_182630778.1">
    <property type="nucleotide sequence ID" value="NZ_JAALDM010000010.1"/>
</dbReference>
<keyword evidence="1" id="KW-0812">Transmembrane</keyword>
<dbReference type="PANTHER" id="PTHR30121">
    <property type="entry name" value="UNCHARACTERIZED PROTEIN YJGR-RELATED"/>
    <property type="match status" value="1"/>
</dbReference>
<protein>
    <recommendedName>
        <fullName evidence="4">TraD/TraG TraM recognition site domain-containing protein</fullName>
    </recommendedName>
</protein>
<name>A0ABV5JVF0_9ACTN</name>
<dbReference type="InterPro" id="IPR027417">
    <property type="entry name" value="P-loop_NTPase"/>
</dbReference>
<evidence type="ECO:0008006" key="4">
    <source>
        <dbReference type="Google" id="ProtNLM"/>
    </source>
</evidence>
<keyword evidence="1" id="KW-0472">Membrane</keyword>
<comment type="caution">
    <text evidence="2">The sequence shown here is derived from an EMBL/GenBank/DDBJ whole genome shotgun (WGS) entry which is preliminary data.</text>
</comment>
<dbReference type="EMBL" id="JBHMDY010000011">
    <property type="protein sequence ID" value="MFB9261018.1"/>
    <property type="molecule type" value="Genomic_DNA"/>
</dbReference>
<reference evidence="2 3" key="1">
    <citation type="submission" date="2024-09" db="EMBL/GenBank/DDBJ databases">
        <authorList>
            <person name="Sun Q."/>
            <person name="Mori K."/>
        </authorList>
    </citation>
    <scope>NUCLEOTIDE SEQUENCE [LARGE SCALE GENOMIC DNA]</scope>
    <source>
        <strain evidence="2 3">CCM 7659</strain>
    </source>
</reference>
<dbReference type="Gene3D" id="3.40.50.300">
    <property type="entry name" value="P-loop containing nucleotide triphosphate hydrolases"/>
    <property type="match status" value="1"/>
</dbReference>
<feature type="transmembrane region" description="Helical" evidence="1">
    <location>
        <begin position="90"/>
        <end position="115"/>
    </location>
</feature>
<dbReference type="SUPFAM" id="SSF52540">
    <property type="entry name" value="P-loop containing nucleoside triphosphate hydrolases"/>
    <property type="match status" value="1"/>
</dbReference>
<feature type="transmembrane region" description="Helical" evidence="1">
    <location>
        <begin position="6"/>
        <end position="27"/>
    </location>
</feature>
<feature type="transmembrane region" description="Helical" evidence="1">
    <location>
        <begin position="47"/>
        <end position="70"/>
    </location>
</feature>
<organism evidence="2 3">
    <name type="scientific">Dietzia aerolata</name>
    <dbReference type="NCBI Taxonomy" id="595984"/>
    <lineage>
        <taxon>Bacteria</taxon>
        <taxon>Bacillati</taxon>
        <taxon>Actinomycetota</taxon>
        <taxon>Actinomycetes</taxon>
        <taxon>Mycobacteriales</taxon>
        <taxon>Dietziaceae</taxon>
        <taxon>Dietzia</taxon>
    </lineage>
</organism>
<evidence type="ECO:0000313" key="3">
    <source>
        <dbReference type="Proteomes" id="UP001589700"/>
    </source>
</evidence>